<dbReference type="Gene3D" id="3.40.50.150">
    <property type="entry name" value="Vaccinia Virus protein VP39"/>
    <property type="match status" value="1"/>
</dbReference>
<keyword evidence="4" id="KW-1185">Reference proteome</keyword>
<dbReference type="PANTHER" id="PTHR43591:SF97">
    <property type="entry name" value="CLASS I SAM-DEPENDENT METHYLTRANSFERASE"/>
    <property type="match status" value="1"/>
</dbReference>
<dbReference type="OrthoDB" id="3382693at2"/>
<comment type="caution">
    <text evidence="3">The sequence shown here is derived from an EMBL/GenBank/DDBJ whole genome shotgun (WGS) entry which is preliminary data.</text>
</comment>
<dbReference type="InterPro" id="IPR029063">
    <property type="entry name" value="SAM-dependent_MTases_sf"/>
</dbReference>
<dbReference type="EMBL" id="JAAAHS010000075">
    <property type="protein sequence ID" value="NBE52289.1"/>
    <property type="molecule type" value="Genomic_DNA"/>
</dbReference>
<organism evidence="3 4">
    <name type="scientific">Streptomyces boluensis</name>
    <dbReference type="NCBI Taxonomy" id="1775135"/>
    <lineage>
        <taxon>Bacteria</taxon>
        <taxon>Bacillati</taxon>
        <taxon>Actinomycetota</taxon>
        <taxon>Actinomycetes</taxon>
        <taxon>Kitasatosporales</taxon>
        <taxon>Streptomycetaceae</taxon>
        <taxon>Streptomyces</taxon>
    </lineage>
</organism>
<dbReference type="SUPFAM" id="SSF53335">
    <property type="entry name" value="S-adenosyl-L-methionine-dependent methyltransferases"/>
    <property type="match status" value="1"/>
</dbReference>
<accession>A0A964UN40</accession>
<dbReference type="RefSeq" id="WP_161697076.1">
    <property type="nucleotide sequence ID" value="NZ_JAAAHS010000075.1"/>
</dbReference>
<dbReference type="Proteomes" id="UP000598297">
    <property type="component" value="Unassembled WGS sequence"/>
</dbReference>
<dbReference type="CDD" id="cd02440">
    <property type="entry name" value="AdoMet_MTases"/>
    <property type="match status" value="1"/>
</dbReference>
<protein>
    <submittedName>
        <fullName evidence="3">Methyltransferase domain-containing protein</fullName>
    </submittedName>
</protein>
<proteinExistence type="predicted"/>
<dbReference type="Pfam" id="PF13649">
    <property type="entry name" value="Methyltransf_25"/>
    <property type="match status" value="1"/>
</dbReference>
<reference evidence="3" key="1">
    <citation type="submission" date="2020-01" db="EMBL/GenBank/DDBJ databases">
        <title>Whole-genome analyses of novel actinobacteria.</title>
        <authorList>
            <person name="Sahin N."/>
        </authorList>
    </citation>
    <scope>NUCLEOTIDE SEQUENCE</scope>
    <source>
        <strain evidence="3">YC537</strain>
    </source>
</reference>
<feature type="compositionally biased region" description="Basic and acidic residues" evidence="1">
    <location>
        <begin position="1"/>
        <end position="32"/>
    </location>
</feature>
<evidence type="ECO:0000256" key="1">
    <source>
        <dbReference type="SAM" id="MobiDB-lite"/>
    </source>
</evidence>
<evidence type="ECO:0000259" key="2">
    <source>
        <dbReference type="Pfam" id="PF13649"/>
    </source>
</evidence>
<evidence type="ECO:0000313" key="4">
    <source>
        <dbReference type="Proteomes" id="UP000598297"/>
    </source>
</evidence>
<evidence type="ECO:0000313" key="3">
    <source>
        <dbReference type="EMBL" id="NBE52289.1"/>
    </source>
</evidence>
<dbReference type="PANTHER" id="PTHR43591">
    <property type="entry name" value="METHYLTRANSFERASE"/>
    <property type="match status" value="1"/>
</dbReference>
<keyword evidence="3" id="KW-0489">Methyltransferase</keyword>
<dbReference type="GO" id="GO:0032259">
    <property type="term" value="P:methylation"/>
    <property type="evidence" value="ECO:0007669"/>
    <property type="project" value="UniProtKB-KW"/>
</dbReference>
<keyword evidence="3" id="KW-0808">Transferase</keyword>
<feature type="region of interest" description="Disordered" evidence="1">
    <location>
        <begin position="1"/>
        <end position="35"/>
    </location>
</feature>
<sequence length="308" mass="32395">MGEHGHGQGHGAHRDGHGERGGHSGHGHDHGQADWGAMSGMLERRAEAYAPMTADFIGQLRAAHPDPRRIVDAGSGPGVITCALAEAFPDAQVVAVDGAEALLDATAARAERAGVADRVSTHLAELPEGLAEVGQADVIWLGMALHHIGDQGAALAEFARQLAPGGTLVLVEGGLPVRYLPRAIGIGRPGLQARLDAAHENWFETMRADLPGAKDEVEDWGALLTAAGLTHVESRTHLLDLPAPVSGQVRAHVTDVLDRKRGGLDDDIDADDAATLDRLLDPEDPASLHHRPDVFLLAAQTVHLAKKP</sequence>
<dbReference type="AlphaFoldDB" id="A0A964UN40"/>
<dbReference type="InterPro" id="IPR041698">
    <property type="entry name" value="Methyltransf_25"/>
</dbReference>
<name>A0A964UN40_9ACTN</name>
<gene>
    <name evidence="3" type="ORF">GUY60_12800</name>
</gene>
<feature type="domain" description="Methyltransferase" evidence="2">
    <location>
        <begin position="70"/>
        <end position="166"/>
    </location>
</feature>
<dbReference type="GO" id="GO:0008168">
    <property type="term" value="F:methyltransferase activity"/>
    <property type="evidence" value="ECO:0007669"/>
    <property type="project" value="UniProtKB-KW"/>
</dbReference>